<comment type="caution">
    <text evidence="4">The sequence shown here is derived from an EMBL/GenBank/DDBJ whole genome shotgun (WGS) entry which is preliminary data.</text>
</comment>
<dbReference type="GO" id="GO:0016757">
    <property type="term" value="F:glycosyltransferase activity"/>
    <property type="evidence" value="ECO:0007669"/>
    <property type="project" value="UniProtKB-KW"/>
</dbReference>
<evidence type="ECO:0000313" key="4">
    <source>
        <dbReference type="EMBL" id="TLE09554.1"/>
    </source>
</evidence>
<evidence type="ECO:0000313" key="5">
    <source>
        <dbReference type="Proteomes" id="UP000029857"/>
    </source>
</evidence>
<dbReference type="PANTHER" id="PTHR13778">
    <property type="entry name" value="GLYCOSYLTRANSFERASE 8 DOMAIN-CONTAINING PROTEIN"/>
    <property type="match status" value="1"/>
</dbReference>
<reference evidence="4 5" key="1">
    <citation type="journal article" date="2014" name="Genome Announc.">
        <title>Draft genome sequences of eight enterohepatic helicobacter species isolated from both laboratory and wild rodents.</title>
        <authorList>
            <person name="Sheh A."/>
            <person name="Shen Z."/>
            <person name="Fox J.G."/>
        </authorList>
    </citation>
    <scope>NUCLEOTIDE SEQUENCE [LARGE SCALE GENOMIC DNA]</scope>
    <source>
        <strain evidence="4 5">ATCC 49320</strain>
    </source>
</reference>
<dbReference type="PANTHER" id="PTHR13778:SF47">
    <property type="entry name" value="LIPOPOLYSACCHARIDE 1,3-GALACTOSYLTRANSFERASE"/>
    <property type="match status" value="1"/>
</dbReference>
<accession>A0A4U8U7T9</accession>
<evidence type="ECO:0000256" key="3">
    <source>
        <dbReference type="ARBA" id="ARBA00022723"/>
    </source>
</evidence>
<dbReference type="InterPro" id="IPR002495">
    <property type="entry name" value="Glyco_trans_8"/>
</dbReference>
<evidence type="ECO:0000256" key="2">
    <source>
        <dbReference type="ARBA" id="ARBA00022679"/>
    </source>
</evidence>
<evidence type="ECO:0000256" key="1">
    <source>
        <dbReference type="ARBA" id="ARBA00022676"/>
    </source>
</evidence>
<dbReference type="EMBL" id="JRPJ02000028">
    <property type="protein sequence ID" value="TLE09554.1"/>
    <property type="molecule type" value="Genomic_DNA"/>
</dbReference>
<gene>
    <name evidence="4" type="ORF">LS79_007625</name>
</gene>
<dbReference type="InterPro" id="IPR029044">
    <property type="entry name" value="Nucleotide-diphossugar_trans"/>
</dbReference>
<dbReference type="Proteomes" id="UP000029857">
    <property type="component" value="Unassembled WGS sequence"/>
</dbReference>
<keyword evidence="3" id="KW-0479">Metal-binding</keyword>
<proteinExistence type="predicted"/>
<name>A0A4U8U7T9_9HELI</name>
<organism evidence="4 5">
    <name type="scientific">Helicobacter bilis</name>
    <dbReference type="NCBI Taxonomy" id="37372"/>
    <lineage>
        <taxon>Bacteria</taxon>
        <taxon>Pseudomonadati</taxon>
        <taxon>Campylobacterota</taxon>
        <taxon>Epsilonproteobacteria</taxon>
        <taxon>Campylobacterales</taxon>
        <taxon>Helicobacteraceae</taxon>
        <taxon>Helicobacter</taxon>
    </lineage>
</organism>
<keyword evidence="2 4" id="KW-0808">Transferase</keyword>
<keyword evidence="1" id="KW-0328">Glycosyltransferase</keyword>
<dbReference type="SUPFAM" id="SSF53448">
    <property type="entry name" value="Nucleotide-diphospho-sugar transferases"/>
    <property type="match status" value="1"/>
</dbReference>
<dbReference type="GO" id="GO:0046872">
    <property type="term" value="F:metal ion binding"/>
    <property type="evidence" value="ECO:0007669"/>
    <property type="project" value="UniProtKB-KW"/>
</dbReference>
<dbReference type="Gene3D" id="3.90.550.10">
    <property type="entry name" value="Spore Coat Polysaccharide Biosynthesis Protein SpsA, Chain A"/>
    <property type="match status" value="1"/>
</dbReference>
<dbReference type="AlphaFoldDB" id="A0A4U8U7T9"/>
<protein>
    <submittedName>
        <fullName evidence="4">Glycosyltransferase family 8 protein</fullName>
    </submittedName>
</protein>
<dbReference type="InterPro" id="IPR050748">
    <property type="entry name" value="Glycosyltrans_8_dom-fam"/>
</dbReference>
<dbReference type="Pfam" id="PF01501">
    <property type="entry name" value="Glyco_transf_8"/>
    <property type="match status" value="1"/>
</dbReference>
<dbReference type="CDD" id="cd04194">
    <property type="entry name" value="GT8_A4GalT_like"/>
    <property type="match status" value="1"/>
</dbReference>
<sequence>MLHIIILLRLWGGGGKLSFTHTQSISYYEKDNESIPPSLNNPDLSKDNTPLYKSQNSQIQNNPFAFHILTDGLKHETEQKLQTLELELNKLYPCKFHIYTLSDSMFHGLPKLNNNYLAYFRIKMASCLPKEIQKCLYLDVDMLCVADIREIFYKDLQGKICGVVLDAHYLPSRIMPGVNGGEGNGFSLNIDTYFNSGLMLIDLEQYRIYNIEQKCFEWLKCYIPTWFDQDVFNAILSNHLYILPLEWNFMLGHVENRDKSDFKGESEESNLIYTYQEYVEAKNNIKILHYLTTIKPWHALRANENGNIISCAYRNEWWIEACNTPIFDKELQILYIQRQESAIFNLSICLQKQIANLENLRQKRRPLKRLKQSLKRRMKKIFHK</sequence>